<dbReference type="Pfam" id="PF01757">
    <property type="entry name" value="Acyl_transf_3"/>
    <property type="match status" value="1"/>
</dbReference>
<dbReference type="Proteomes" id="UP000644140">
    <property type="component" value="Chromosome"/>
</dbReference>
<gene>
    <name evidence="1" type="ORF">I9054_016495</name>
</gene>
<keyword evidence="1" id="KW-0808">Transferase</keyword>
<dbReference type="RefSeq" id="WP_151780957.1">
    <property type="nucleotide sequence ID" value="NZ_BKNL01000017.1"/>
</dbReference>
<proteinExistence type="predicted"/>
<name>A0A8I1AC13_ACIBZ</name>
<sequence>MSAKINSAESIRGLACLAVVFSHLAMSFFPYLHHFDPHETTDLKWVYHVHHSPFGFFYSGDAAVFVFFVLSGYVLSYAILKSPQQFHSKIKNMMIKRYPRLMIPALASCLLIWSVFKIIHIDSQHVGAWLQAFAVQNYSFSHALYEGTIGAFLFSESDINWVLWTMTIELMGSFVLFFLLYLYQYKKIAFWFASLLIPCLAFIWRGQGFSFGISSFIIGIYIYLYAKTLPNLIAILMLFTGLYFAGAHNTSTAYAGLYHILGENTYDYGNFIAGILIVYSVLMSPLLSRHLDHPILVWLGKLSFSIYLLHLLMLYLVCIPLFNLFLTWHWAYSWAVLVSGLSAIAVTLIVANFYSQYVDQFAIDTSNRIANKVLKLRNKP</sequence>
<organism evidence="1 2">
    <name type="scientific">Acinetobacter bereziniae</name>
    <name type="common">Acinetobacter genomosp. 10</name>
    <dbReference type="NCBI Taxonomy" id="106648"/>
    <lineage>
        <taxon>Bacteria</taxon>
        <taxon>Pseudomonadati</taxon>
        <taxon>Pseudomonadota</taxon>
        <taxon>Gammaproteobacteria</taxon>
        <taxon>Moraxellales</taxon>
        <taxon>Moraxellaceae</taxon>
        <taxon>Acinetobacter</taxon>
    </lineage>
</organism>
<accession>A0A8I1AC13</accession>
<dbReference type="GO" id="GO:0016747">
    <property type="term" value="F:acyltransferase activity, transferring groups other than amino-acyl groups"/>
    <property type="evidence" value="ECO:0007669"/>
    <property type="project" value="InterPro"/>
</dbReference>
<evidence type="ECO:0000313" key="2">
    <source>
        <dbReference type="Proteomes" id="UP000644140"/>
    </source>
</evidence>
<dbReference type="InterPro" id="IPR002656">
    <property type="entry name" value="Acyl_transf_3_dom"/>
</dbReference>
<dbReference type="PANTHER" id="PTHR23028">
    <property type="entry name" value="ACETYLTRANSFERASE"/>
    <property type="match status" value="1"/>
</dbReference>
<reference evidence="1" key="1">
    <citation type="submission" date="2022-02" db="EMBL/GenBank/DDBJ databases">
        <title>Characterization of Tn125 harboring carbapenem-resistant Acinetobacter bereziniae clinical isolates.</title>
        <authorList>
            <person name="Wong N.-K."/>
            <person name="Pan Q."/>
        </authorList>
    </citation>
    <scope>NUCLEOTIDE SEQUENCE</scope>
    <source>
        <strain evidence="1">GD03393</strain>
    </source>
</reference>
<dbReference type="InterPro" id="IPR050879">
    <property type="entry name" value="Acyltransferase_3"/>
</dbReference>
<keyword evidence="1" id="KW-0012">Acyltransferase</keyword>
<dbReference type="EMBL" id="CP092085">
    <property type="protein sequence ID" value="UUN96942.1"/>
    <property type="molecule type" value="Genomic_DNA"/>
</dbReference>
<protein>
    <submittedName>
        <fullName evidence="1">Acyltransferase</fullName>
    </submittedName>
</protein>
<evidence type="ECO:0000313" key="1">
    <source>
        <dbReference type="EMBL" id="UUN96942.1"/>
    </source>
</evidence>
<dbReference type="AlphaFoldDB" id="A0A8I1AC13"/>